<accession>A0A421DQ35</accession>
<name>A0A421DQ35_9GAMM</name>
<organism evidence="2 3">
    <name type="scientific">Brenneria alni</name>
    <dbReference type="NCBI Taxonomy" id="71656"/>
    <lineage>
        <taxon>Bacteria</taxon>
        <taxon>Pseudomonadati</taxon>
        <taxon>Pseudomonadota</taxon>
        <taxon>Gammaproteobacteria</taxon>
        <taxon>Enterobacterales</taxon>
        <taxon>Pectobacteriaceae</taxon>
        <taxon>Brenneria</taxon>
    </lineage>
</organism>
<sequence length="178" mass="20565">MFNWLVWISKPLWVLVIAQIVLISGFLLLGIWLVLRGEQQQIAEVKQQIKQQYTAVQHIQQQQRTMPTLIVMQRQLAEWQAANTPFHADMAAQLVSTMLLQSSASLLSWQLDGQQSNRRAWLLTFSADYQALLHMLRQFIGLPHVLRIEQLAMKSTDGVLHIEMTLVKPVAQRREDVE</sequence>
<dbReference type="Proteomes" id="UP000285648">
    <property type="component" value="Unassembled WGS sequence"/>
</dbReference>
<dbReference type="AlphaFoldDB" id="A0A421DQ35"/>
<comment type="caution">
    <text evidence="2">The sequence shown here is derived from an EMBL/GenBank/DDBJ whole genome shotgun (WGS) entry which is preliminary data.</text>
</comment>
<evidence type="ECO:0000256" key="1">
    <source>
        <dbReference type="SAM" id="Phobius"/>
    </source>
</evidence>
<keyword evidence="1" id="KW-0472">Membrane</keyword>
<proteinExistence type="predicted"/>
<protein>
    <recommendedName>
        <fullName evidence="4">Pilus assembly protein PilO</fullName>
    </recommendedName>
</protein>
<keyword evidence="1" id="KW-1133">Transmembrane helix</keyword>
<evidence type="ECO:0008006" key="4">
    <source>
        <dbReference type="Google" id="ProtNLM"/>
    </source>
</evidence>
<feature type="transmembrane region" description="Helical" evidence="1">
    <location>
        <begin position="12"/>
        <end position="35"/>
    </location>
</feature>
<reference evidence="2 3" key="1">
    <citation type="submission" date="2016-09" db="EMBL/GenBank/DDBJ databases">
        <authorList>
            <person name="Doonan J."/>
            <person name="Pachebat J.A."/>
            <person name="Golyshin P.N."/>
            <person name="Denman S."/>
            <person name="Mcdonald J.E."/>
        </authorList>
    </citation>
    <scope>NUCLEOTIDE SEQUENCE [LARGE SCALE GENOMIC DNA]</scope>
    <source>
        <strain evidence="2 3">NCPPB 3934</strain>
    </source>
</reference>
<evidence type="ECO:0000313" key="3">
    <source>
        <dbReference type="Proteomes" id="UP000285648"/>
    </source>
</evidence>
<gene>
    <name evidence="2" type="ORF">BIY29_07700</name>
</gene>
<keyword evidence="1" id="KW-0812">Transmembrane</keyword>
<evidence type="ECO:0000313" key="2">
    <source>
        <dbReference type="EMBL" id="RLM25141.1"/>
    </source>
</evidence>
<keyword evidence="3" id="KW-1185">Reference proteome</keyword>
<dbReference type="EMBL" id="MJLZ01000013">
    <property type="protein sequence ID" value="RLM25141.1"/>
    <property type="molecule type" value="Genomic_DNA"/>
</dbReference>